<dbReference type="EMBL" id="GEDG01006712">
    <property type="protein sequence ID" value="JAP31774.1"/>
    <property type="molecule type" value="Transcribed_RNA"/>
</dbReference>
<feature type="transmembrane region" description="Helical" evidence="1">
    <location>
        <begin position="27"/>
        <end position="53"/>
    </location>
</feature>
<sequence length="82" mass="9122">MDFSRPKSQSISLQFIPFDANQHKLVASFPLVIIFGVVLCTIPPLLFILPLAFHPSLSSMFYSFPPSVTTFSYPPTDTCHSS</sequence>
<proteinExistence type="predicted"/>
<name>A0A0V0IGJ1_SOLCH</name>
<reference evidence="2" key="1">
    <citation type="submission" date="2015-12" db="EMBL/GenBank/DDBJ databases">
        <title>Gene expression during late stages of embryo sac development: a critical building block for successful pollen-pistil interactions.</title>
        <authorList>
            <person name="Liu Y."/>
            <person name="Joly V."/>
            <person name="Sabar M."/>
            <person name="Matton D.P."/>
        </authorList>
    </citation>
    <scope>NUCLEOTIDE SEQUENCE</scope>
</reference>
<accession>A0A0V0IGJ1</accession>
<keyword evidence="1" id="KW-0472">Membrane</keyword>
<evidence type="ECO:0000313" key="2">
    <source>
        <dbReference type="EMBL" id="JAP31774.1"/>
    </source>
</evidence>
<keyword evidence="1" id="KW-1133">Transmembrane helix</keyword>
<protein>
    <submittedName>
        <fullName evidence="2">Putative ovule protein</fullName>
    </submittedName>
</protein>
<dbReference type="AlphaFoldDB" id="A0A0V0IGJ1"/>
<organism evidence="2">
    <name type="scientific">Solanum chacoense</name>
    <name type="common">Chaco potato</name>
    <dbReference type="NCBI Taxonomy" id="4108"/>
    <lineage>
        <taxon>Eukaryota</taxon>
        <taxon>Viridiplantae</taxon>
        <taxon>Streptophyta</taxon>
        <taxon>Embryophyta</taxon>
        <taxon>Tracheophyta</taxon>
        <taxon>Spermatophyta</taxon>
        <taxon>Magnoliopsida</taxon>
        <taxon>eudicotyledons</taxon>
        <taxon>Gunneridae</taxon>
        <taxon>Pentapetalae</taxon>
        <taxon>asterids</taxon>
        <taxon>lamiids</taxon>
        <taxon>Solanales</taxon>
        <taxon>Solanaceae</taxon>
        <taxon>Solanoideae</taxon>
        <taxon>Solaneae</taxon>
        <taxon>Solanum</taxon>
    </lineage>
</organism>
<keyword evidence="1" id="KW-0812">Transmembrane</keyword>
<evidence type="ECO:0000256" key="1">
    <source>
        <dbReference type="SAM" id="Phobius"/>
    </source>
</evidence>